<evidence type="ECO:0000259" key="2">
    <source>
        <dbReference type="PROSITE" id="PS50235"/>
    </source>
</evidence>
<keyword evidence="1" id="KW-0963">Cytoplasm</keyword>
<dbReference type="Gene3D" id="3.90.70.10">
    <property type="entry name" value="Cysteine proteinases"/>
    <property type="match status" value="1"/>
</dbReference>
<dbReference type="PROSITE" id="PS50235">
    <property type="entry name" value="USP_3"/>
    <property type="match status" value="1"/>
</dbReference>
<dbReference type="Proteomes" id="UP000079169">
    <property type="component" value="Unplaced"/>
</dbReference>
<reference evidence="4" key="1">
    <citation type="submission" date="2025-08" db="UniProtKB">
        <authorList>
            <consortium name="RefSeq"/>
        </authorList>
    </citation>
    <scope>IDENTIFICATION</scope>
</reference>
<dbReference type="PANTHER" id="PTHR11830">
    <property type="entry name" value="40S RIBOSOMAL PROTEIN S3A"/>
    <property type="match status" value="1"/>
</dbReference>
<accession>A0A1S4EAH4</accession>
<dbReference type="GeneID" id="103508098"/>
<dbReference type="STRING" id="121845.A0A1S4EAH4"/>
<dbReference type="AlphaFoldDB" id="A0A1S4EAH4"/>
<dbReference type="InterPro" id="IPR038765">
    <property type="entry name" value="Papain-like_cys_pep_sf"/>
</dbReference>
<organism evidence="3 4">
    <name type="scientific">Diaphorina citri</name>
    <name type="common">Asian citrus psyllid</name>
    <dbReference type="NCBI Taxonomy" id="121845"/>
    <lineage>
        <taxon>Eukaryota</taxon>
        <taxon>Metazoa</taxon>
        <taxon>Ecdysozoa</taxon>
        <taxon>Arthropoda</taxon>
        <taxon>Hexapoda</taxon>
        <taxon>Insecta</taxon>
        <taxon>Pterygota</taxon>
        <taxon>Neoptera</taxon>
        <taxon>Paraneoptera</taxon>
        <taxon>Hemiptera</taxon>
        <taxon>Sternorrhyncha</taxon>
        <taxon>Psylloidea</taxon>
        <taxon>Psyllidae</taxon>
        <taxon>Diaphorininae</taxon>
        <taxon>Diaphorina</taxon>
    </lineage>
</organism>
<dbReference type="InterPro" id="IPR028889">
    <property type="entry name" value="USP"/>
</dbReference>
<keyword evidence="3" id="KW-1185">Reference proteome</keyword>
<feature type="domain" description="USP" evidence="2">
    <location>
        <begin position="1"/>
        <end position="147"/>
    </location>
</feature>
<proteinExistence type="predicted"/>
<sequence>MPRFGKSYKMYPRILPSQLLDITDVLEDSPRQCAICGKLAEFECRKCFNQCDVGLQSLWYCQTCLDRTHTHEKRTDHESCWRRLELPDYFRYDQECTVPRLFMELFAVVCIETSHYVAFVKGGSGCEAPWCFFDSMADRKGKPLGYD</sequence>
<evidence type="ECO:0000313" key="3">
    <source>
        <dbReference type="Proteomes" id="UP000079169"/>
    </source>
</evidence>
<evidence type="ECO:0000256" key="1">
    <source>
        <dbReference type="ARBA" id="ARBA00022490"/>
    </source>
</evidence>
<protein>
    <submittedName>
        <fullName evidence="4">Ubiquitin carboxyl-terminal hydrolase CYLD-like</fullName>
    </submittedName>
</protein>
<dbReference type="PaxDb" id="121845-A0A1S4EAH4"/>
<gene>
    <name evidence="4" type="primary">LOC103508098</name>
</gene>
<dbReference type="KEGG" id="dci:103508098"/>
<evidence type="ECO:0000313" key="4">
    <source>
        <dbReference type="RefSeq" id="XP_017299104.1"/>
    </source>
</evidence>
<dbReference type="RefSeq" id="XP_017299104.1">
    <property type="nucleotide sequence ID" value="XM_017443615.2"/>
</dbReference>
<dbReference type="SUPFAM" id="SSF54001">
    <property type="entry name" value="Cysteine proteinases"/>
    <property type="match status" value="1"/>
</dbReference>
<name>A0A1S4EAH4_DIACI</name>